<dbReference type="STRING" id="430522.BFS30_19490"/>
<protein>
    <submittedName>
        <fullName evidence="2">AraC-type DNA-binding protein</fullName>
    </submittedName>
</protein>
<accession>A0A1H0B0D8</accession>
<dbReference type="InterPro" id="IPR018060">
    <property type="entry name" value="HTH_AraC"/>
</dbReference>
<dbReference type="PROSITE" id="PS01124">
    <property type="entry name" value="HTH_ARAC_FAMILY_2"/>
    <property type="match status" value="1"/>
</dbReference>
<feature type="domain" description="HTH araC/xylS-type" evidence="1">
    <location>
        <begin position="144"/>
        <end position="239"/>
    </location>
</feature>
<dbReference type="RefSeq" id="WP_074610491.1">
    <property type="nucleotide sequence ID" value="NZ_FNGY01000007.1"/>
</dbReference>
<dbReference type="Gene3D" id="1.10.10.60">
    <property type="entry name" value="Homeodomain-like"/>
    <property type="match status" value="1"/>
</dbReference>
<evidence type="ECO:0000313" key="3">
    <source>
        <dbReference type="Proteomes" id="UP000183200"/>
    </source>
</evidence>
<dbReference type="GO" id="GO:0003700">
    <property type="term" value="F:DNA-binding transcription factor activity"/>
    <property type="evidence" value="ECO:0007669"/>
    <property type="project" value="InterPro"/>
</dbReference>
<dbReference type="AlphaFoldDB" id="A0A1H0B0D8"/>
<sequence>MQETNNVEYQRAAPDHLLSGFVKCYWSVHNPDQEEKKFSILPDGHFDLLFRSVEGQPIRISLSGLWNQETTSIVPGKATTFGISFKLPASEYLLKESIAALVNAEKDLPSDFWGLELRDLTDFNALVATLQQKMLQRLCKNIDNRKLHLFDTLYTSNGSVTAEEVSNTILWSNRQISQYFKDQFGISLKSYCTILRYRASFDHLNEKELYPQQNYTDQAHFIREVKKYSGVTPGVLAENENNRFIQLSTLKKE</sequence>
<dbReference type="OrthoDB" id="323290at2"/>
<evidence type="ECO:0000259" key="1">
    <source>
        <dbReference type="PROSITE" id="PS01124"/>
    </source>
</evidence>
<organism evidence="2 3">
    <name type="scientific">Pedobacter steynii</name>
    <dbReference type="NCBI Taxonomy" id="430522"/>
    <lineage>
        <taxon>Bacteria</taxon>
        <taxon>Pseudomonadati</taxon>
        <taxon>Bacteroidota</taxon>
        <taxon>Sphingobacteriia</taxon>
        <taxon>Sphingobacteriales</taxon>
        <taxon>Sphingobacteriaceae</taxon>
        <taxon>Pedobacter</taxon>
    </lineage>
</organism>
<name>A0A1H0B0D8_9SPHI</name>
<keyword evidence="2" id="KW-0238">DNA-binding</keyword>
<proteinExistence type="predicted"/>
<dbReference type="GO" id="GO:0043565">
    <property type="term" value="F:sequence-specific DNA binding"/>
    <property type="evidence" value="ECO:0007669"/>
    <property type="project" value="InterPro"/>
</dbReference>
<gene>
    <name evidence="2" type="ORF">SAMN05421820_107264</name>
</gene>
<keyword evidence="3" id="KW-1185">Reference proteome</keyword>
<dbReference type="EMBL" id="FNGY01000007">
    <property type="protein sequence ID" value="SDN39046.1"/>
    <property type="molecule type" value="Genomic_DNA"/>
</dbReference>
<dbReference type="Pfam" id="PF20240">
    <property type="entry name" value="DUF6597"/>
    <property type="match status" value="1"/>
</dbReference>
<dbReference type="Proteomes" id="UP000183200">
    <property type="component" value="Unassembled WGS sequence"/>
</dbReference>
<dbReference type="InterPro" id="IPR046532">
    <property type="entry name" value="DUF6597"/>
</dbReference>
<evidence type="ECO:0000313" key="2">
    <source>
        <dbReference type="EMBL" id="SDN39046.1"/>
    </source>
</evidence>
<reference evidence="3" key="1">
    <citation type="submission" date="2016-10" db="EMBL/GenBank/DDBJ databases">
        <authorList>
            <person name="Varghese N."/>
            <person name="Submissions S."/>
        </authorList>
    </citation>
    <scope>NUCLEOTIDE SEQUENCE [LARGE SCALE GENOMIC DNA]</scope>
    <source>
        <strain evidence="3">DSM 19110</strain>
    </source>
</reference>
<dbReference type="SMART" id="SM00342">
    <property type="entry name" value="HTH_ARAC"/>
    <property type="match status" value="1"/>
</dbReference>